<feature type="compositionally biased region" description="Polar residues" evidence="1">
    <location>
        <begin position="51"/>
        <end position="67"/>
    </location>
</feature>
<accession>A0A7V3PSQ2</accession>
<feature type="compositionally biased region" description="Basic and acidic residues" evidence="1">
    <location>
        <begin position="77"/>
        <end position="113"/>
    </location>
</feature>
<evidence type="ECO:0000256" key="1">
    <source>
        <dbReference type="SAM" id="MobiDB-lite"/>
    </source>
</evidence>
<evidence type="ECO:0000313" key="3">
    <source>
        <dbReference type="EMBL" id="HGD12791.1"/>
    </source>
</evidence>
<comment type="caution">
    <text evidence="3">The sequence shown here is derived from an EMBL/GenBank/DDBJ whole genome shotgun (WGS) entry which is preliminary data.</text>
</comment>
<dbReference type="EMBL" id="DTMZ01000036">
    <property type="protein sequence ID" value="HGD12791.1"/>
    <property type="molecule type" value="Genomic_DNA"/>
</dbReference>
<organism evidence="3">
    <name type="scientific">candidate division WOR-3 bacterium</name>
    <dbReference type="NCBI Taxonomy" id="2052148"/>
    <lineage>
        <taxon>Bacteria</taxon>
        <taxon>Bacteria division WOR-3</taxon>
    </lineage>
</organism>
<proteinExistence type="predicted"/>
<keyword evidence="2" id="KW-0812">Transmembrane</keyword>
<name>A0A7V3PSQ2_UNCW3</name>
<feature type="region of interest" description="Disordered" evidence="1">
    <location>
        <begin position="1"/>
        <end position="22"/>
    </location>
</feature>
<feature type="region of interest" description="Disordered" evidence="1">
    <location>
        <begin position="51"/>
        <end position="130"/>
    </location>
</feature>
<protein>
    <submittedName>
        <fullName evidence="3">Uncharacterized protein</fullName>
    </submittedName>
</protein>
<keyword evidence="2" id="KW-0472">Membrane</keyword>
<feature type="compositionally biased region" description="Low complexity" evidence="1">
    <location>
        <begin position="1"/>
        <end position="13"/>
    </location>
</feature>
<gene>
    <name evidence="3" type="ORF">ENX16_01720</name>
</gene>
<evidence type="ECO:0000256" key="2">
    <source>
        <dbReference type="SAM" id="Phobius"/>
    </source>
</evidence>
<sequence>MMSSGRSGQSGMRVPRRPTKNKGTGQYVMLAVVAVLVIIIVLVVAFGGKKSTTAKTSRQLRGQQTELAKSARGVSPGERKKEGVRSTRREKKKRELASVRREQRRRERSERTKTTRVSARSSRGGYTVKRGGSPVLQAIISRPDGERIAVVGNRQIKKGDQFEGRRITEIGPDRIKVEYFTKTYEVRLNQPIY</sequence>
<feature type="transmembrane region" description="Helical" evidence="2">
    <location>
        <begin position="27"/>
        <end position="48"/>
    </location>
</feature>
<reference evidence="3" key="1">
    <citation type="journal article" date="2020" name="mSystems">
        <title>Genome- and Community-Level Interaction Insights into Carbon Utilization and Element Cycling Functions of Hydrothermarchaeota in Hydrothermal Sediment.</title>
        <authorList>
            <person name="Zhou Z."/>
            <person name="Liu Y."/>
            <person name="Xu W."/>
            <person name="Pan J."/>
            <person name="Luo Z.H."/>
            <person name="Li M."/>
        </authorList>
    </citation>
    <scope>NUCLEOTIDE SEQUENCE [LARGE SCALE GENOMIC DNA]</scope>
    <source>
        <strain evidence="3">SpSt-914</strain>
    </source>
</reference>
<keyword evidence="2" id="KW-1133">Transmembrane helix</keyword>
<dbReference type="AlphaFoldDB" id="A0A7V3PSQ2"/>